<keyword evidence="3" id="KW-1185">Reference proteome</keyword>
<comment type="caution">
    <text evidence="2">The sequence shown here is derived from an EMBL/GenBank/DDBJ whole genome shotgun (WGS) entry which is preliminary data.</text>
</comment>
<sequence length="136" mass="14885">MNCTDGLTEAPAPGPLACSRPSTVIRHESRRRLGQEPKSTAEPARRGRARRGSRRHPSSPSSPSHRDSEIPAPGGEEEEEEEEEEGERTGRNWEAGDVFHHQVCSESLGAQSSTGVPSQHRLEDITSNKVLTLRLA</sequence>
<dbReference type="Proteomes" id="UP001189429">
    <property type="component" value="Unassembled WGS sequence"/>
</dbReference>
<protein>
    <submittedName>
        <fullName evidence="2">Uncharacterized protein</fullName>
    </submittedName>
</protein>
<name>A0ABN9UBH3_9DINO</name>
<organism evidence="2 3">
    <name type="scientific">Prorocentrum cordatum</name>
    <dbReference type="NCBI Taxonomy" id="2364126"/>
    <lineage>
        <taxon>Eukaryota</taxon>
        <taxon>Sar</taxon>
        <taxon>Alveolata</taxon>
        <taxon>Dinophyceae</taxon>
        <taxon>Prorocentrales</taxon>
        <taxon>Prorocentraceae</taxon>
        <taxon>Prorocentrum</taxon>
    </lineage>
</organism>
<feature type="compositionally biased region" description="Acidic residues" evidence="1">
    <location>
        <begin position="75"/>
        <end position="86"/>
    </location>
</feature>
<evidence type="ECO:0000256" key="1">
    <source>
        <dbReference type="SAM" id="MobiDB-lite"/>
    </source>
</evidence>
<feature type="region of interest" description="Disordered" evidence="1">
    <location>
        <begin position="1"/>
        <end position="96"/>
    </location>
</feature>
<accession>A0ABN9UBH3</accession>
<proteinExistence type="predicted"/>
<feature type="compositionally biased region" description="Basic and acidic residues" evidence="1">
    <location>
        <begin position="25"/>
        <end position="35"/>
    </location>
</feature>
<dbReference type="EMBL" id="CAUYUJ010015637">
    <property type="protein sequence ID" value="CAK0856460.1"/>
    <property type="molecule type" value="Genomic_DNA"/>
</dbReference>
<gene>
    <name evidence="2" type="ORF">PCOR1329_LOCUS46850</name>
</gene>
<feature type="compositionally biased region" description="Basic residues" evidence="1">
    <location>
        <begin position="46"/>
        <end position="57"/>
    </location>
</feature>
<reference evidence="2" key="1">
    <citation type="submission" date="2023-10" db="EMBL/GenBank/DDBJ databases">
        <authorList>
            <person name="Chen Y."/>
            <person name="Shah S."/>
            <person name="Dougan E. K."/>
            <person name="Thang M."/>
            <person name="Chan C."/>
        </authorList>
    </citation>
    <scope>NUCLEOTIDE SEQUENCE [LARGE SCALE GENOMIC DNA]</scope>
</reference>
<evidence type="ECO:0000313" key="3">
    <source>
        <dbReference type="Proteomes" id="UP001189429"/>
    </source>
</evidence>
<evidence type="ECO:0000313" key="2">
    <source>
        <dbReference type="EMBL" id="CAK0856460.1"/>
    </source>
</evidence>